<organism evidence="1">
    <name type="scientific">Siphoviridae sp. ctMBu2</name>
    <dbReference type="NCBI Taxonomy" id="2827853"/>
    <lineage>
        <taxon>Viruses</taxon>
        <taxon>Duplodnaviria</taxon>
        <taxon>Heunggongvirae</taxon>
        <taxon>Uroviricota</taxon>
        <taxon>Caudoviricetes</taxon>
    </lineage>
</organism>
<dbReference type="EMBL" id="BK032748">
    <property type="protein sequence ID" value="DAF58261.1"/>
    <property type="molecule type" value="Genomic_DNA"/>
</dbReference>
<name>A0A8S5T4J3_9CAUD</name>
<protein>
    <submittedName>
        <fullName evidence="1">Antitoxin</fullName>
    </submittedName>
</protein>
<evidence type="ECO:0000313" key="1">
    <source>
        <dbReference type="EMBL" id="DAF58261.1"/>
    </source>
</evidence>
<accession>A0A8S5T4J3</accession>
<reference evidence="1" key="1">
    <citation type="journal article" date="2021" name="Proc. Natl. Acad. Sci. U.S.A.">
        <title>A Catalog of Tens of Thousands of Viruses from Human Metagenomes Reveals Hidden Associations with Chronic Diseases.</title>
        <authorList>
            <person name="Tisza M.J."/>
            <person name="Buck C.B."/>
        </authorList>
    </citation>
    <scope>NUCLEOTIDE SEQUENCE</scope>
    <source>
        <strain evidence="1">CtMBu2</strain>
    </source>
</reference>
<proteinExistence type="predicted"/>
<sequence>MRAAHEAHGKSFSELAEEYGVHKSNISRRAKAEGWNQEKTQRLISATVENEKEKIALRNETQQLNATLREEVRREVSDRLALELQRNEDLQRLRGAAMTLAGKAVAMADAAEKIEEVKGAMAVVEGASRVVKTQSECVLGKTPDTAIQINNSAPTRIERVIVDAH</sequence>